<dbReference type="SUPFAM" id="SSF50729">
    <property type="entry name" value="PH domain-like"/>
    <property type="match status" value="1"/>
</dbReference>
<evidence type="ECO:0000259" key="2">
    <source>
        <dbReference type="PROSITE" id="PS50003"/>
    </source>
</evidence>
<protein>
    <recommendedName>
        <fullName evidence="2">PH domain-containing protein</fullName>
    </recommendedName>
</protein>
<evidence type="ECO:0000256" key="1">
    <source>
        <dbReference type="SAM" id="MobiDB-lite"/>
    </source>
</evidence>
<name>A0A167R6C8_PHYB8</name>
<dbReference type="GeneID" id="29001793"/>
<dbReference type="RefSeq" id="XP_018298994.1">
    <property type="nucleotide sequence ID" value="XM_018440887.1"/>
</dbReference>
<dbReference type="InterPro" id="IPR001849">
    <property type="entry name" value="PH_domain"/>
</dbReference>
<dbReference type="Pfam" id="PF00169">
    <property type="entry name" value="PH"/>
    <property type="match status" value="1"/>
</dbReference>
<feature type="domain" description="PH" evidence="2">
    <location>
        <begin position="67"/>
        <end position="171"/>
    </location>
</feature>
<accession>A0A167R6C8</accession>
<reference evidence="4" key="1">
    <citation type="submission" date="2015-06" db="EMBL/GenBank/DDBJ databases">
        <title>Expansion of signal transduction pathways in fungi by whole-genome duplication.</title>
        <authorList>
            <consortium name="DOE Joint Genome Institute"/>
            <person name="Corrochano L.M."/>
            <person name="Kuo A."/>
            <person name="Marcet-Houben M."/>
            <person name="Polaino S."/>
            <person name="Salamov A."/>
            <person name="Villalobos J.M."/>
            <person name="Alvarez M.I."/>
            <person name="Avalos J."/>
            <person name="Benito E.P."/>
            <person name="Benoit I."/>
            <person name="Burger G."/>
            <person name="Camino L.P."/>
            <person name="Canovas D."/>
            <person name="Cerda-Olmedo E."/>
            <person name="Cheng J.-F."/>
            <person name="Dominguez A."/>
            <person name="Elias M."/>
            <person name="Eslava A.P."/>
            <person name="Glaser F."/>
            <person name="Grimwood J."/>
            <person name="Gutierrez G."/>
            <person name="Heitman J."/>
            <person name="Henrissat B."/>
            <person name="Iturriaga E.A."/>
            <person name="Lang B.F."/>
            <person name="Lavin J.L."/>
            <person name="Lee S."/>
            <person name="Li W."/>
            <person name="Lindquist E."/>
            <person name="Lopez-Garcia S."/>
            <person name="Luque E.M."/>
            <person name="Marcos A.T."/>
            <person name="Martin J."/>
            <person name="McCluskey K."/>
            <person name="Medina H.R."/>
            <person name="Miralles-Duran A."/>
            <person name="Miyazaki A."/>
            <person name="Munoz-Torres E."/>
            <person name="Oguiza J.A."/>
            <person name="Ohm R."/>
            <person name="Olmedo M."/>
            <person name="Orejas M."/>
            <person name="Ortiz-Castellanos L."/>
            <person name="Pisabarro A.G."/>
            <person name="Rodriguez-Romero J."/>
            <person name="Ruiz-Herrera J."/>
            <person name="Ruiz-Vazquez R."/>
            <person name="Sanz C."/>
            <person name="Schackwitz W."/>
            <person name="Schmutz J."/>
            <person name="Shahriari M."/>
            <person name="Shelest E."/>
            <person name="Silva-Franco F."/>
            <person name="Soanes D."/>
            <person name="Syed K."/>
            <person name="Tagua V.G."/>
            <person name="Talbot N.J."/>
            <person name="Thon M."/>
            <person name="De vries R.P."/>
            <person name="Wiebenga A."/>
            <person name="Yadav J.S."/>
            <person name="Braun E.L."/>
            <person name="Baker S."/>
            <person name="Garre V."/>
            <person name="Horwitz B."/>
            <person name="Torres-Martinez S."/>
            <person name="Idnurm A."/>
            <person name="Herrera-Estrella A."/>
            <person name="Gabaldon T."/>
            <person name="Grigoriev I.V."/>
        </authorList>
    </citation>
    <scope>NUCLEOTIDE SEQUENCE [LARGE SCALE GENOMIC DNA]</scope>
    <source>
        <strain evidence="4">NRRL 1555(-)</strain>
    </source>
</reference>
<dbReference type="VEuPathDB" id="FungiDB:PHYBLDRAFT_61999"/>
<dbReference type="AlphaFoldDB" id="A0A167R6C8"/>
<dbReference type="CDD" id="cd00821">
    <property type="entry name" value="PH"/>
    <property type="match status" value="1"/>
</dbReference>
<dbReference type="PROSITE" id="PS50003">
    <property type="entry name" value="PH_DOMAIN"/>
    <property type="match status" value="1"/>
</dbReference>
<dbReference type="SMART" id="SM00233">
    <property type="entry name" value="PH"/>
    <property type="match status" value="1"/>
</dbReference>
<feature type="compositionally biased region" description="Low complexity" evidence="1">
    <location>
        <begin position="199"/>
        <end position="215"/>
    </location>
</feature>
<sequence length="287" mass="33093">MVRVSKRSKIVYSETGHYINFLIYKDITKKEIQMHSFYGESSDRGQEDPCEYAPCGPLINDAIVWGNATMRGWIIKHQPPSFSFTSHKKPRYVILADRYLYTFKTDHQTDHYKEFLELTRLTHVFVTDQFAGVPHCIEIRKMNGESYSWFIQAPDGPTLMLWLERLKKTLFWLRTNPTGTLNPNIMASINIEENYGQRSTESMSMSMSTPTTSTSHYLASTPPLTPVSDEKNSSWDVHSSHSSYSSWSHSPGRTRLPIILPPQPPPPTTKLPPIPSEYAMMHLRNYR</sequence>
<dbReference type="Proteomes" id="UP000077315">
    <property type="component" value="Unassembled WGS sequence"/>
</dbReference>
<dbReference type="InParanoid" id="A0A167R6C8"/>
<dbReference type="STRING" id="763407.A0A167R6C8"/>
<gene>
    <name evidence="3" type="ORF">PHYBLDRAFT_61999</name>
</gene>
<dbReference type="Gene3D" id="2.30.29.30">
    <property type="entry name" value="Pleckstrin-homology domain (PH domain)/Phosphotyrosine-binding domain (PTB)"/>
    <property type="match status" value="1"/>
</dbReference>
<feature type="region of interest" description="Disordered" evidence="1">
    <location>
        <begin position="197"/>
        <end position="217"/>
    </location>
</feature>
<keyword evidence="4" id="KW-1185">Reference proteome</keyword>
<evidence type="ECO:0000313" key="4">
    <source>
        <dbReference type="Proteomes" id="UP000077315"/>
    </source>
</evidence>
<dbReference type="EMBL" id="KV440971">
    <property type="protein sequence ID" value="OAD80954.1"/>
    <property type="molecule type" value="Genomic_DNA"/>
</dbReference>
<dbReference type="OrthoDB" id="185175at2759"/>
<dbReference type="InterPro" id="IPR011993">
    <property type="entry name" value="PH-like_dom_sf"/>
</dbReference>
<evidence type="ECO:0000313" key="3">
    <source>
        <dbReference type="EMBL" id="OAD80954.1"/>
    </source>
</evidence>
<organism evidence="3 4">
    <name type="scientific">Phycomyces blakesleeanus (strain ATCC 8743b / DSM 1359 / FGSC 10004 / NBRC 33097 / NRRL 1555)</name>
    <dbReference type="NCBI Taxonomy" id="763407"/>
    <lineage>
        <taxon>Eukaryota</taxon>
        <taxon>Fungi</taxon>
        <taxon>Fungi incertae sedis</taxon>
        <taxon>Mucoromycota</taxon>
        <taxon>Mucoromycotina</taxon>
        <taxon>Mucoromycetes</taxon>
        <taxon>Mucorales</taxon>
        <taxon>Phycomycetaceae</taxon>
        <taxon>Phycomyces</taxon>
    </lineage>
</organism>
<proteinExistence type="predicted"/>